<dbReference type="Proteomes" id="UP001159001">
    <property type="component" value="Unassembled WGS sequence"/>
</dbReference>
<dbReference type="AlphaFoldDB" id="A0AAW6UP18"/>
<protein>
    <submittedName>
        <fullName evidence="1">Uncharacterized protein</fullName>
    </submittedName>
</protein>
<evidence type="ECO:0000313" key="2">
    <source>
        <dbReference type="Proteomes" id="UP001159001"/>
    </source>
</evidence>
<organism evidence="1 2">
    <name type="scientific">Providencia rettgeri</name>
    <dbReference type="NCBI Taxonomy" id="587"/>
    <lineage>
        <taxon>Bacteria</taxon>
        <taxon>Pseudomonadati</taxon>
        <taxon>Pseudomonadota</taxon>
        <taxon>Gammaproteobacteria</taxon>
        <taxon>Enterobacterales</taxon>
        <taxon>Morganellaceae</taxon>
        <taxon>Providencia</taxon>
    </lineage>
</organism>
<reference evidence="1" key="1">
    <citation type="submission" date="2022-10" db="EMBL/GenBank/DDBJ databases">
        <title>Bacterial isolates recovered from the One Health project in Brazil.</title>
        <authorList>
            <person name="Valiatti T.B."/>
            <person name="Santos F."/>
            <person name="Cayo R."/>
            <person name="Gales A.C."/>
        </authorList>
    </citation>
    <scope>NUCLEOTIDE SEQUENCE</scope>
    <source>
        <strain evidence="1">PVR188</strain>
    </source>
</reference>
<accession>A0AAW6UP18</accession>
<name>A0AAW6UP18_PRORE</name>
<dbReference type="RefSeq" id="WP_283027414.1">
    <property type="nucleotide sequence ID" value="NZ_JAOWIN010000042.1"/>
</dbReference>
<gene>
    <name evidence="1" type="ORF">OGX73_24095</name>
</gene>
<proteinExistence type="predicted"/>
<dbReference type="EMBL" id="JAOWIN010000042">
    <property type="protein sequence ID" value="MDI9095667.1"/>
    <property type="molecule type" value="Genomic_DNA"/>
</dbReference>
<sequence>MQFNLIHVLGVDRANDKNTLDVALRGSDGSIHNFTIDITGKTAENLTLRDVEKLAIQHAKSSFANCTNG</sequence>
<evidence type="ECO:0000313" key="1">
    <source>
        <dbReference type="EMBL" id="MDI9095667.1"/>
    </source>
</evidence>
<comment type="caution">
    <text evidence="1">The sequence shown here is derived from an EMBL/GenBank/DDBJ whole genome shotgun (WGS) entry which is preliminary data.</text>
</comment>